<feature type="repeat" description="TPR" evidence="3">
    <location>
        <begin position="529"/>
        <end position="562"/>
    </location>
</feature>
<dbReference type="SUPFAM" id="SSF48452">
    <property type="entry name" value="TPR-like"/>
    <property type="match status" value="1"/>
</dbReference>
<dbReference type="Gene3D" id="3.30.40.10">
    <property type="entry name" value="Zinc/RING finger domain, C3HC4 (zinc finger)"/>
    <property type="match status" value="1"/>
</dbReference>
<gene>
    <name evidence="4" type="ORF">RirG_115820</name>
</gene>
<dbReference type="Gene3D" id="1.25.40.10">
    <property type="entry name" value="Tetratricopeptide repeat domain"/>
    <property type="match status" value="2"/>
</dbReference>
<dbReference type="InterPro" id="IPR019734">
    <property type="entry name" value="TPR_rpt"/>
</dbReference>
<dbReference type="InterPro" id="IPR013083">
    <property type="entry name" value="Znf_RING/FYVE/PHD"/>
</dbReference>
<dbReference type="EMBL" id="JEMT01017875">
    <property type="protein sequence ID" value="EXX67281.1"/>
    <property type="molecule type" value="Genomic_DNA"/>
</dbReference>
<proteinExistence type="predicted"/>
<keyword evidence="2 3" id="KW-0802">TPR repeat</keyword>
<feature type="repeat" description="TPR" evidence="3">
    <location>
        <begin position="361"/>
        <end position="394"/>
    </location>
</feature>
<dbReference type="InterPro" id="IPR050498">
    <property type="entry name" value="Ycf3"/>
</dbReference>
<evidence type="ECO:0000256" key="2">
    <source>
        <dbReference type="ARBA" id="ARBA00022803"/>
    </source>
</evidence>
<organism evidence="4 5">
    <name type="scientific">Rhizophagus irregularis (strain DAOM 197198w)</name>
    <name type="common">Glomus intraradices</name>
    <dbReference type="NCBI Taxonomy" id="1432141"/>
    <lineage>
        <taxon>Eukaryota</taxon>
        <taxon>Fungi</taxon>
        <taxon>Fungi incertae sedis</taxon>
        <taxon>Mucoromycota</taxon>
        <taxon>Glomeromycotina</taxon>
        <taxon>Glomeromycetes</taxon>
        <taxon>Glomerales</taxon>
        <taxon>Glomeraceae</taxon>
        <taxon>Rhizophagus</taxon>
    </lineage>
</organism>
<keyword evidence="1" id="KW-0677">Repeat</keyword>
<dbReference type="InterPro" id="IPR011990">
    <property type="entry name" value="TPR-like_helical_dom_sf"/>
</dbReference>
<evidence type="ECO:0000256" key="3">
    <source>
        <dbReference type="PROSITE-ProRule" id="PRU00339"/>
    </source>
</evidence>
<feature type="repeat" description="TPR" evidence="3">
    <location>
        <begin position="495"/>
        <end position="528"/>
    </location>
</feature>
<dbReference type="SUPFAM" id="SSF57850">
    <property type="entry name" value="RING/U-box"/>
    <property type="match status" value="1"/>
</dbReference>
<comment type="caution">
    <text evidence="4">The sequence shown here is derived from an EMBL/GenBank/DDBJ whole genome shotgun (WGS) entry which is preliminary data.</text>
</comment>
<dbReference type="PANTHER" id="PTHR44858">
    <property type="entry name" value="TETRATRICOPEPTIDE REPEAT PROTEIN 6"/>
    <property type="match status" value="1"/>
</dbReference>
<dbReference type="STRING" id="1432141.A0A015L486"/>
<sequence length="906" mass="106307">MEHLWSFLEREWIDVTNKSILDSQTKFDEVSNKVTKALKSTGSFLNDLAGNEPIALPHTLWFGILDLAQNLIQKSTQTSTYGLCYYLAIESLNKAPSSFIQFKAVEILLHLHNIDSKMFSMIDDDIDQYIKKLNENKSFEEKFQNLLLFIKGKYLEDLKILSENIGKEKEGKGKGKSLSQNSYLKREQTSNSNVIDIIADEMTCPISSEPEDQLCILICQHTLSLNNLKLLKQKLCPKCREKIEENDIRYLPQNSIYKNLYIKFSESGHIIPPIKLENSDQIYDSDDSDNSEADLILAKKKKSMNSIIKLNSNISLSSILSRNSKKQHPTYQNIIKEINEKHYEKAESLCKEFLNFFPKSYSLRCILGFIYRCLKNYEQAHFYLKEAINLKPKEPIAYLICGEIFFWQSNYSESVNNLCMSIDYKVKINNVYIITGNSNLFHDCYGTYYYNIALRNDPDNYLCLKYNAFCYAKYGYYNNALEMLDKLLNINNDDSLILCYYGEILYIIGQYSKAISYFTKANIIDPENTHNLIKRAIAYYTLQDYNKVLLDLDKVIQLDPLNSLAYYIKCQIYYAKKDIDNSIMVFKKYKELLDFNDILAKTRLFHLEYLLNKNNSTELNNKLTKIKINQISNIQGSVLLLFVRCKVYIELKMYHEAMLDLDLLHSKRYGYEYNSYIHLLREYTDFWLYLNVNNNNDLSELGIVNGFSKHIYEKSHVYFISNLVNLNSELHQLQENEINSLSGKIISSKNEELHLNLPMLYFEWCDGIIWKINVKEILNKDCFIKFIIKSTYKDSKLKHYEHVLKYEDVLKLEGLGWIEYKLPKIRNNHYIQPSIEINGSINMQIDYFRHGSNREKITYIPNVCIGDLLPNFYKTCPNIPETFEDKYFSRKEMESLLELKDIINHL</sequence>
<reference evidence="4 5" key="1">
    <citation type="submission" date="2014-02" db="EMBL/GenBank/DDBJ databases">
        <title>Single nucleus genome sequencing reveals high similarity among nuclei of an endomycorrhizal fungus.</title>
        <authorList>
            <person name="Lin K."/>
            <person name="Geurts R."/>
            <person name="Zhang Z."/>
            <person name="Limpens E."/>
            <person name="Saunders D.G."/>
            <person name="Mu D."/>
            <person name="Pang E."/>
            <person name="Cao H."/>
            <person name="Cha H."/>
            <person name="Lin T."/>
            <person name="Zhou Q."/>
            <person name="Shang Y."/>
            <person name="Li Y."/>
            <person name="Ivanov S."/>
            <person name="Sharma T."/>
            <person name="Velzen R.V."/>
            <person name="Ruijter N.D."/>
            <person name="Aanen D.K."/>
            <person name="Win J."/>
            <person name="Kamoun S."/>
            <person name="Bisseling T."/>
            <person name="Huang S."/>
        </authorList>
    </citation>
    <scope>NUCLEOTIDE SEQUENCE [LARGE SCALE GENOMIC DNA]</scope>
    <source>
        <strain evidence="5">DAOM197198w</strain>
    </source>
</reference>
<dbReference type="SMART" id="SM00028">
    <property type="entry name" value="TPR"/>
    <property type="match status" value="6"/>
</dbReference>
<evidence type="ECO:0000313" key="5">
    <source>
        <dbReference type="Proteomes" id="UP000022910"/>
    </source>
</evidence>
<dbReference type="Gene3D" id="1.25.40.1040">
    <property type="match status" value="1"/>
</dbReference>
<name>A0A015L486_RHIIW</name>
<evidence type="ECO:0000256" key="1">
    <source>
        <dbReference type="ARBA" id="ARBA00022737"/>
    </source>
</evidence>
<protein>
    <submittedName>
        <fullName evidence="4">Uncharacterized protein</fullName>
    </submittedName>
</protein>
<dbReference type="HOGENOM" id="CLU_003439_1_0_1"/>
<accession>A0A015L486</accession>
<keyword evidence="5" id="KW-1185">Reference proteome</keyword>
<dbReference type="AlphaFoldDB" id="A0A015L486"/>
<dbReference type="PROSITE" id="PS50005">
    <property type="entry name" value="TPR"/>
    <property type="match status" value="3"/>
</dbReference>
<evidence type="ECO:0000313" key="4">
    <source>
        <dbReference type="EMBL" id="EXX67281.1"/>
    </source>
</evidence>
<dbReference type="Proteomes" id="UP000022910">
    <property type="component" value="Unassembled WGS sequence"/>
</dbReference>
<dbReference type="PANTHER" id="PTHR44858:SF1">
    <property type="entry name" value="UDP-N-ACETYLGLUCOSAMINE--PEPTIDE N-ACETYLGLUCOSAMINYLTRANSFERASE SPINDLY-RELATED"/>
    <property type="match status" value="1"/>
</dbReference>